<evidence type="ECO:0000313" key="1">
    <source>
        <dbReference type="EMBL" id="SVD19609.1"/>
    </source>
</evidence>
<name>A0A382TBV4_9ZZZZ</name>
<proteinExistence type="predicted"/>
<reference evidence="1" key="1">
    <citation type="submission" date="2018-05" db="EMBL/GenBank/DDBJ databases">
        <authorList>
            <person name="Lanie J.A."/>
            <person name="Ng W.-L."/>
            <person name="Kazmierczak K.M."/>
            <person name="Andrzejewski T.M."/>
            <person name="Davidsen T.M."/>
            <person name="Wayne K.J."/>
            <person name="Tettelin H."/>
            <person name="Glass J.I."/>
            <person name="Rusch D."/>
            <person name="Podicherti R."/>
            <person name="Tsui H.-C.T."/>
            <person name="Winkler M.E."/>
        </authorList>
    </citation>
    <scope>NUCLEOTIDE SEQUENCE</scope>
</reference>
<sequence>MTTTIFLPDSEMYTHRYVETDIAGIEFLRLDELDKFVGEYYFFINQGIDTTIDKLFTMEYISTMNGNIQPSDSVDIKKHIKKVFPKRIIKDVQSGKCKYIMDQSLEGHWDINWEFIFDALSITKEQLVWLSGDFKIHEKTNNIAMYINWWEKNCCGQIPHVSDITQTQLKLIESYTERAKYNTLYSRRVRRHRVAFMTAMVYHNLLGDMIWSWGGDVPYGPSGVSARVALQDRVLNQKGATLHEIGKFMSQTYPRKDLFDMGKRYSEAYDVVSQWGNIVNEMADTGT</sequence>
<accession>A0A382TBV4</accession>
<feature type="non-terminal residue" evidence="1">
    <location>
        <position position="287"/>
    </location>
</feature>
<gene>
    <name evidence="1" type="ORF">METZ01_LOCUS372463</name>
</gene>
<dbReference type="AlphaFoldDB" id="A0A382TBV4"/>
<protein>
    <submittedName>
        <fullName evidence="1">Uncharacterized protein</fullName>
    </submittedName>
</protein>
<organism evidence="1">
    <name type="scientific">marine metagenome</name>
    <dbReference type="NCBI Taxonomy" id="408172"/>
    <lineage>
        <taxon>unclassified sequences</taxon>
        <taxon>metagenomes</taxon>
        <taxon>ecological metagenomes</taxon>
    </lineage>
</organism>
<dbReference type="EMBL" id="UINC01135457">
    <property type="protein sequence ID" value="SVD19609.1"/>
    <property type="molecule type" value="Genomic_DNA"/>
</dbReference>